<feature type="region of interest" description="Disordered" evidence="3">
    <location>
        <begin position="425"/>
        <end position="457"/>
    </location>
</feature>
<feature type="compositionally biased region" description="Pro residues" evidence="3">
    <location>
        <begin position="445"/>
        <end position="456"/>
    </location>
</feature>
<dbReference type="SUPFAM" id="SSF50729">
    <property type="entry name" value="PH domain-like"/>
    <property type="match status" value="1"/>
</dbReference>
<dbReference type="GeneTree" id="ENSGT00940000160803"/>
<dbReference type="InterPro" id="IPR052212">
    <property type="entry name" value="PH-like_domain"/>
</dbReference>
<dbReference type="Proteomes" id="UP000233220">
    <property type="component" value="Unplaced"/>
</dbReference>
<dbReference type="FunFam" id="2.30.29.30:FF:000006">
    <property type="entry name" value="Pleckstrin homology like domain family B member 1"/>
    <property type="match status" value="1"/>
</dbReference>
<proteinExistence type="predicted"/>
<name>A0A2K6TJ22_SAIBB</name>
<dbReference type="InterPro" id="IPR001849">
    <property type="entry name" value="PH_domain"/>
</dbReference>
<dbReference type="PANTHER" id="PTHR12156">
    <property type="entry name" value="PLECKSTRIN HOMOLOGY-LIKE DOMAIN, FAMILY B, MEMBER 3"/>
    <property type="match status" value="1"/>
</dbReference>
<dbReference type="PROSITE" id="PS50003">
    <property type="entry name" value="PH_DOMAIN"/>
    <property type="match status" value="1"/>
</dbReference>
<evidence type="ECO:0000259" key="4">
    <source>
        <dbReference type="PROSITE" id="PS50003"/>
    </source>
</evidence>
<reference evidence="5" key="2">
    <citation type="submission" date="2025-09" db="UniProtKB">
        <authorList>
            <consortium name="Ensembl"/>
        </authorList>
    </citation>
    <scope>IDENTIFICATION</scope>
</reference>
<feature type="compositionally biased region" description="Basic and acidic residues" evidence="3">
    <location>
        <begin position="132"/>
        <end position="152"/>
    </location>
</feature>
<protein>
    <submittedName>
        <fullName evidence="5">Pleckstrin homology like domain family B member 3</fullName>
    </submittedName>
</protein>
<dbReference type="SMART" id="SM00233">
    <property type="entry name" value="PH"/>
    <property type="match status" value="1"/>
</dbReference>
<keyword evidence="1 2" id="KW-0175">Coiled coil</keyword>
<evidence type="ECO:0000256" key="2">
    <source>
        <dbReference type="SAM" id="Coils"/>
    </source>
</evidence>
<evidence type="ECO:0000313" key="5">
    <source>
        <dbReference type="Ensembl" id="ENSSBOP00000019647.1"/>
    </source>
</evidence>
<dbReference type="InterPro" id="IPR011993">
    <property type="entry name" value="PH-like_dom_sf"/>
</dbReference>
<sequence length="590" mass="66269">MGTRSSPEEGTPPPPVLERDVEVQHQGHPEESREQEGPDVLEEPSSRGGAEREAEEEEEVGEGSSTESSRDAPEATPPKVATTPASTSLGEGVRGAARRLRGQQLEALTRVALMEQRVKELQRQRKELKIEEQRRLSQERDRLEGLRQRLREAQGQLDSQPEDQRERLLQGVQEMREQLDVAQRAYEDLEFQQLERESRQEEEEEDRDSPGPQVPDPKVQELQASMAQHRRRIRVLEEQLKTLGEQMAAESRGLSRKKEEALQALSQERSRLLELSRVQGTPGGDFCEPNPALTKLLFTQKTDHQLLVLQDPAAHTAATSTSSCLFSVHSSLQGSIGLQRTGSLPRRRGERASQRGSPRPLSFHCTESLEASALPPAVGDSSRYPLYQLLNCGHGNSCGAIHPDIAHMERLLQQAVAERERLLKAREGTRRGTEGSSGPAVPAITAPPTPPHPPGPRILDLRQHLEGWGHNPENCPHVQVSGGCCRGPLVKMGGRIKTWRKRWFCFDRQARRLAYYADKGETKLKGVIYFQAIEEVYYDHLRCAFKSPSPRLTFCVKTYERLFYMVAPSPEAMRIWMDVIVTAADENHAP</sequence>
<dbReference type="InterPro" id="IPR037810">
    <property type="entry name" value="PHLDB1/2/3_PH"/>
</dbReference>
<feature type="compositionally biased region" description="Basic and acidic residues" evidence="3">
    <location>
        <begin position="17"/>
        <end position="36"/>
    </location>
</feature>
<accession>A0A2K6TJ22</accession>
<feature type="domain" description="PH" evidence="4">
    <location>
        <begin position="482"/>
        <end position="585"/>
    </location>
</feature>
<evidence type="ECO:0000256" key="3">
    <source>
        <dbReference type="SAM" id="MobiDB-lite"/>
    </source>
</evidence>
<dbReference type="Gene3D" id="2.30.29.30">
    <property type="entry name" value="Pleckstrin-homology domain (PH domain)/Phosphotyrosine-binding domain (PTB)"/>
    <property type="match status" value="1"/>
</dbReference>
<organism evidence="5 6">
    <name type="scientific">Saimiri boliviensis boliviensis</name>
    <name type="common">Bolivian squirrel monkey</name>
    <dbReference type="NCBI Taxonomy" id="39432"/>
    <lineage>
        <taxon>Eukaryota</taxon>
        <taxon>Metazoa</taxon>
        <taxon>Chordata</taxon>
        <taxon>Craniata</taxon>
        <taxon>Vertebrata</taxon>
        <taxon>Euteleostomi</taxon>
        <taxon>Mammalia</taxon>
        <taxon>Eutheria</taxon>
        <taxon>Euarchontoglires</taxon>
        <taxon>Primates</taxon>
        <taxon>Haplorrhini</taxon>
        <taxon>Platyrrhini</taxon>
        <taxon>Cebidae</taxon>
        <taxon>Saimiriinae</taxon>
        <taxon>Saimiri</taxon>
    </lineage>
</organism>
<dbReference type="PANTHER" id="PTHR12156:SF22">
    <property type="entry name" value="PLECKSTRIN HOMOLOGY-LIKE DOMAIN FAMILY B MEMBER 3"/>
    <property type="match status" value="1"/>
</dbReference>
<dbReference type="CDD" id="cd14673">
    <property type="entry name" value="PH_PHLDB1_2"/>
    <property type="match status" value="1"/>
</dbReference>
<keyword evidence="6" id="KW-1185">Reference proteome</keyword>
<evidence type="ECO:0000313" key="6">
    <source>
        <dbReference type="Proteomes" id="UP000233220"/>
    </source>
</evidence>
<feature type="coiled-coil region" evidence="2">
    <location>
        <begin position="219"/>
        <end position="275"/>
    </location>
</feature>
<dbReference type="Pfam" id="PF00169">
    <property type="entry name" value="PH"/>
    <property type="match status" value="1"/>
</dbReference>
<dbReference type="Ensembl" id="ENSSBOT00000036469.1">
    <property type="protein sequence ID" value="ENSSBOP00000019647.1"/>
    <property type="gene ID" value="ENSSBOG00000026408.1"/>
</dbReference>
<feature type="region of interest" description="Disordered" evidence="3">
    <location>
        <begin position="1"/>
        <end position="95"/>
    </location>
</feature>
<dbReference type="AlphaFoldDB" id="A0A2K6TJ22"/>
<feature type="region of interest" description="Disordered" evidence="3">
    <location>
        <begin position="194"/>
        <end position="218"/>
    </location>
</feature>
<feature type="region of interest" description="Disordered" evidence="3">
    <location>
        <begin position="338"/>
        <end position="362"/>
    </location>
</feature>
<feature type="region of interest" description="Disordered" evidence="3">
    <location>
        <begin position="132"/>
        <end position="165"/>
    </location>
</feature>
<gene>
    <name evidence="5" type="primary">PHLDB3</name>
</gene>
<evidence type="ECO:0000256" key="1">
    <source>
        <dbReference type="ARBA" id="ARBA00023054"/>
    </source>
</evidence>
<reference evidence="5" key="1">
    <citation type="submission" date="2025-08" db="UniProtKB">
        <authorList>
            <consortium name="Ensembl"/>
        </authorList>
    </citation>
    <scope>IDENTIFICATION</scope>
</reference>